<dbReference type="GO" id="GO:0019815">
    <property type="term" value="C:B cell receptor complex"/>
    <property type="evidence" value="ECO:0007669"/>
    <property type="project" value="TreeGrafter"/>
</dbReference>
<dbReference type="GO" id="GO:0050853">
    <property type="term" value="P:B cell receptor signaling pathway"/>
    <property type="evidence" value="ECO:0007669"/>
    <property type="project" value="TreeGrafter"/>
</dbReference>
<reference evidence="4" key="2">
    <citation type="submission" date="2025-09" db="UniProtKB">
        <authorList>
            <consortium name="Ensembl"/>
        </authorList>
    </citation>
    <scope>IDENTIFICATION</scope>
</reference>
<dbReference type="InterPro" id="IPR036179">
    <property type="entry name" value="Ig-like_dom_sf"/>
</dbReference>
<accession>A0A3Q2E748</accession>
<proteinExistence type="predicted"/>
<reference evidence="4" key="1">
    <citation type="submission" date="2025-08" db="UniProtKB">
        <authorList>
            <consortium name="Ensembl"/>
        </authorList>
    </citation>
    <scope>IDENTIFICATION</scope>
</reference>
<organism evidence="4 5">
    <name type="scientific">Cyprinodon variegatus</name>
    <name type="common">Sheepshead minnow</name>
    <dbReference type="NCBI Taxonomy" id="28743"/>
    <lineage>
        <taxon>Eukaryota</taxon>
        <taxon>Metazoa</taxon>
        <taxon>Chordata</taxon>
        <taxon>Craniata</taxon>
        <taxon>Vertebrata</taxon>
        <taxon>Euteleostomi</taxon>
        <taxon>Actinopterygii</taxon>
        <taxon>Neopterygii</taxon>
        <taxon>Teleostei</taxon>
        <taxon>Neoteleostei</taxon>
        <taxon>Acanthomorphata</taxon>
        <taxon>Ovalentaria</taxon>
        <taxon>Atherinomorphae</taxon>
        <taxon>Cyprinodontiformes</taxon>
        <taxon>Cyprinodontidae</taxon>
        <taxon>Cyprinodon</taxon>
    </lineage>
</organism>
<dbReference type="STRING" id="28743.ENSCVAP00000028036"/>
<feature type="transmembrane region" description="Helical" evidence="2">
    <location>
        <begin position="12"/>
        <end position="34"/>
    </location>
</feature>
<dbReference type="InterPro" id="IPR007110">
    <property type="entry name" value="Ig-like_dom"/>
</dbReference>
<evidence type="ECO:0000259" key="3">
    <source>
        <dbReference type="PROSITE" id="PS50835"/>
    </source>
</evidence>
<keyword evidence="2" id="KW-1133">Transmembrane helix</keyword>
<evidence type="ECO:0000313" key="4">
    <source>
        <dbReference type="Ensembl" id="ENSCVAP00000028036.1"/>
    </source>
</evidence>
<name>A0A3Q2E748_CYPVA</name>
<evidence type="ECO:0000256" key="2">
    <source>
        <dbReference type="SAM" id="Phobius"/>
    </source>
</evidence>
<dbReference type="AlphaFoldDB" id="A0A3Q2E748"/>
<dbReference type="GeneTree" id="ENSGT00940000154363"/>
<dbReference type="SUPFAM" id="SSF48726">
    <property type="entry name" value="Immunoglobulin"/>
    <property type="match status" value="1"/>
</dbReference>
<feature type="transmembrane region" description="Helical" evidence="2">
    <location>
        <begin position="157"/>
        <end position="178"/>
    </location>
</feature>
<dbReference type="Gene3D" id="2.60.40.10">
    <property type="entry name" value="Immunoglobulins"/>
    <property type="match status" value="1"/>
</dbReference>
<dbReference type="Ensembl" id="ENSCVAT00000019661.1">
    <property type="protein sequence ID" value="ENSCVAP00000028036.1"/>
    <property type="gene ID" value="ENSCVAG00000014925.1"/>
</dbReference>
<dbReference type="GO" id="GO:0030183">
    <property type="term" value="P:B cell differentiation"/>
    <property type="evidence" value="ECO:0007669"/>
    <property type="project" value="TreeGrafter"/>
</dbReference>
<keyword evidence="2" id="KW-0472">Membrane</keyword>
<dbReference type="GO" id="GO:0009897">
    <property type="term" value="C:external side of plasma membrane"/>
    <property type="evidence" value="ECO:0007669"/>
    <property type="project" value="TreeGrafter"/>
</dbReference>
<keyword evidence="2" id="KW-0812">Transmembrane</keyword>
<dbReference type="PROSITE" id="PS50835">
    <property type="entry name" value="IG_LIKE"/>
    <property type="match status" value="1"/>
</dbReference>
<feature type="domain" description="Ig-like" evidence="3">
    <location>
        <begin position="34"/>
        <end position="133"/>
    </location>
</feature>
<keyword evidence="5" id="KW-1185">Reference proteome</keyword>
<evidence type="ECO:0000256" key="1">
    <source>
        <dbReference type="ARBA" id="ARBA00023319"/>
    </source>
</evidence>
<evidence type="ECO:0000313" key="5">
    <source>
        <dbReference type="Proteomes" id="UP000265020"/>
    </source>
</evidence>
<keyword evidence="1" id="KW-0393">Immunoglobulin domain</keyword>
<sequence length="241" mass="27793">MNHISCQNRWLRCLDAMFLFIFFLFFLFSALISISVKLEADKPSEIAKEFETAKLKCCYQSESKDVFWVKSDASSQNARVPLNERVFQNNTESEGIQCSRLTLKRARMTDTGFYQCSLYEGKVMTHGTYLRISSEYGTGWVRVHITINLSESTKNKILTVEGVLLLLCVIIPSASLLLQSQSLHRLEMKKMKQEEENIYQGLNLDDCCTTYDQIERSQSQGQYQDVCNAMEEKEEIVLEKP</sequence>
<dbReference type="PANTHER" id="PTHR14334">
    <property type="entry name" value="B-CELL ANTIGEN RECEPTOR COMPLEX-ASSOCIATED PROTEIN"/>
    <property type="match status" value="1"/>
</dbReference>
<dbReference type="InterPro" id="IPR003599">
    <property type="entry name" value="Ig_sub"/>
</dbReference>
<dbReference type="PANTHER" id="PTHR14334:SF1">
    <property type="entry name" value="B-CELL ANTIGEN RECEPTOR COMPLEX-ASSOCIATED PROTEIN ALPHA CHAIN"/>
    <property type="match status" value="1"/>
</dbReference>
<dbReference type="SMART" id="SM00409">
    <property type="entry name" value="IG"/>
    <property type="match status" value="1"/>
</dbReference>
<dbReference type="Proteomes" id="UP000265020">
    <property type="component" value="Unassembled WGS sequence"/>
</dbReference>
<dbReference type="InterPro" id="IPR013783">
    <property type="entry name" value="Ig-like_fold"/>
</dbReference>
<protein>
    <submittedName>
        <fullName evidence="4">CD79a molecule, immunoglobulin-associated alpha</fullName>
    </submittedName>
</protein>